<feature type="region of interest" description="Disordered" evidence="6">
    <location>
        <begin position="309"/>
        <end position="337"/>
    </location>
</feature>
<dbReference type="FunFam" id="2.60.40.420:FF:000003">
    <property type="entry name" value="Blue copper"/>
    <property type="match status" value="2"/>
</dbReference>
<dbReference type="Pfam" id="PF02298">
    <property type="entry name" value="Cu_bind_like"/>
    <property type="match status" value="2"/>
</dbReference>
<evidence type="ECO:0000313" key="10">
    <source>
        <dbReference type="EMBL" id="KAJ8767705.1"/>
    </source>
</evidence>
<evidence type="ECO:0000256" key="3">
    <source>
        <dbReference type="ARBA" id="ARBA00022982"/>
    </source>
</evidence>
<feature type="domain" description="Phytocyanin" evidence="9">
    <location>
        <begin position="205"/>
        <end position="308"/>
    </location>
</feature>
<feature type="transmembrane region" description="Helical" evidence="7">
    <location>
        <begin position="338"/>
        <end position="358"/>
    </location>
</feature>
<feature type="domain" description="Phytocyanin" evidence="9">
    <location>
        <begin position="26"/>
        <end position="129"/>
    </location>
</feature>
<evidence type="ECO:0000256" key="5">
    <source>
        <dbReference type="ARBA" id="ARBA00023180"/>
    </source>
</evidence>
<evidence type="ECO:0000256" key="2">
    <source>
        <dbReference type="ARBA" id="ARBA00022723"/>
    </source>
</evidence>
<dbReference type="Gene3D" id="2.60.40.420">
    <property type="entry name" value="Cupredoxins - blue copper proteins"/>
    <property type="match status" value="2"/>
</dbReference>
<dbReference type="AlphaFoldDB" id="A0AAV8TNA2"/>
<keyword evidence="7" id="KW-0812">Transmembrane</keyword>
<dbReference type="InterPro" id="IPR003245">
    <property type="entry name" value="Phytocyanin_dom"/>
</dbReference>
<keyword evidence="3" id="KW-0249">Electron transport</keyword>
<keyword evidence="7" id="KW-0472">Membrane</keyword>
<keyword evidence="8" id="KW-0732">Signal</keyword>
<feature type="chain" id="PRO_5043664489" description="Phytocyanin domain-containing protein" evidence="8">
    <location>
        <begin position="25"/>
        <end position="359"/>
    </location>
</feature>
<keyword evidence="5" id="KW-0325">Glycoprotein</keyword>
<feature type="compositionally biased region" description="Pro residues" evidence="6">
    <location>
        <begin position="181"/>
        <end position="199"/>
    </location>
</feature>
<dbReference type="InterPro" id="IPR039391">
    <property type="entry name" value="Phytocyanin-like"/>
</dbReference>
<dbReference type="InterPro" id="IPR008972">
    <property type="entry name" value="Cupredoxin"/>
</dbReference>
<evidence type="ECO:0000313" key="11">
    <source>
        <dbReference type="Proteomes" id="UP001159364"/>
    </source>
</evidence>
<keyword evidence="1" id="KW-0813">Transport</keyword>
<dbReference type="Proteomes" id="UP001159364">
    <property type="component" value="Linkage Group LG04"/>
</dbReference>
<feature type="signal peptide" evidence="8">
    <location>
        <begin position="1"/>
        <end position="24"/>
    </location>
</feature>
<keyword evidence="4" id="KW-0186">Copper</keyword>
<dbReference type="GO" id="GO:0009055">
    <property type="term" value="F:electron transfer activity"/>
    <property type="evidence" value="ECO:0007669"/>
    <property type="project" value="InterPro"/>
</dbReference>
<evidence type="ECO:0000256" key="4">
    <source>
        <dbReference type="ARBA" id="ARBA00023008"/>
    </source>
</evidence>
<reference evidence="10 11" key="1">
    <citation type="submission" date="2021-09" db="EMBL/GenBank/DDBJ databases">
        <title>Genomic insights and catalytic innovation underlie evolution of tropane alkaloids biosynthesis.</title>
        <authorList>
            <person name="Wang Y.-J."/>
            <person name="Tian T."/>
            <person name="Huang J.-P."/>
            <person name="Huang S.-X."/>
        </authorList>
    </citation>
    <scope>NUCLEOTIDE SEQUENCE [LARGE SCALE GENOMIC DNA]</scope>
    <source>
        <strain evidence="10">KIB-2018</strain>
        <tissue evidence="10">Leaf</tissue>
    </source>
</reference>
<protein>
    <recommendedName>
        <fullName evidence="9">Phytocyanin domain-containing protein</fullName>
    </recommendedName>
</protein>
<dbReference type="EMBL" id="JAIWQS010000004">
    <property type="protein sequence ID" value="KAJ8767705.1"/>
    <property type="molecule type" value="Genomic_DNA"/>
</dbReference>
<dbReference type="GO" id="GO:0046872">
    <property type="term" value="F:metal ion binding"/>
    <property type="evidence" value="ECO:0007669"/>
    <property type="project" value="UniProtKB-KW"/>
</dbReference>
<keyword evidence="7" id="KW-1133">Transmembrane helix</keyword>
<dbReference type="PANTHER" id="PTHR33021:SF368">
    <property type="entry name" value="PHYTOCYANIN DOMAIN-CONTAINING PROTEIN"/>
    <property type="match status" value="1"/>
</dbReference>
<evidence type="ECO:0000256" key="1">
    <source>
        <dbReference type="ARBA" id="ARBA00022448"/>
    </source>
</evidence>
<evidence type="ECO:0000256" key="6">
    <source>
        <dbReference type="SAM" id="MobiDB-lite"/>
    </source>
</evidence>
<keyword evidence="2" id="KW-0479">Metal-binding</keyword>
<feature type="region of interest" description="Disordered" evidence="6">
    <location>
        <begin position="129"/>
        <end position="204"/>
    </location>
</feature>
<evidence type="ECO:0000259" key="9">
    <source>
        <dbReference type="PROSITE" id="PS51485"/>
    </source>
</evidence>
<organism evidence="10 11">
    <name type="scientific">Erythroxylum novogranatense</name>
    <dbReference type="NCBI Taxonomy" id="1862640"/>
    <lineage>
        <taxon>Eukaryota</taxon>
        <taxon>Viridiplantae</taxon>
        <taxon>Streptophyta</taxon>
        <taxon>Embryophyta</taxon>
        <taxon>Tracheophyta</taxon>
        <taxon>Spermatophyta</taxon>
        <taxon>Magnoliopsida</taxon>
        <taxon>eudicotyledons</taxon>
        <taxon>Gunneridae</taxon>
        <taxon>Pentapetalae</taxon>
        <taxon>rosids</taxon>
        <taxon>fabids</taxon>
        <taxon>Malpighiales</taxon>
        <taxon>Erythroxylaceae</taxon>
        <taxon>Erythroxylum</taxon>
    </lineage>
</organism>
<dbReference type="PROSITE" id="PS51485">
    <property type="entry name" value="PHYTOCYANIN"/>
    <property type="match status" value="2"/>
</dbReference>
<dbReference type="GO" id="GO:0005886">
    <property type="term" value="C:plasma membrane"/>
    <property type="evidence" value="ECO:0007669"/>
    <property type="project" value="TreeGrafter"/>
</dbReference>
<keyword evidence="11" id="KW-1185">Reference proteome</keyword>
<feature type="compositionally biased region" description="Low complexity" evidence="6">
    <location>
        <begin position="313"/>
        <end position="327"/>
    </location>
</feature>
<accession>A0AAV8TNA2</accession>
<sequence>MAGELKMAFLAVIATASLLRSSVAQTSHVVGGSSGWTIPSSGSGSYSSWAANQGFSVGDTLVFNFANGIHDVAQVTRSDYDGCSTINPIFLETTSPAGITLNATGEHYFICNFTGHCSAGQKLMINVSAASSSPSPAPQRSPSPDSSSSPAPAPATTPSSSPAPAPEPEPATTPSSSPASAPEPEPATTPSSSPAPSPAPSRSSVTYTVLDSLGWNIPSNGAAAYQTWVANKNFMIGDVLVFNYANGVHNVAEVTKEAYNSCNTTNPISLSSTPPTRMTLTTSGEHFYICAVPRHCSLGQLLAINVSGGTANTPPSSSETPPSSTTPSPTPPPPGNSAPALGVTSLIATIFTIFVALLY</sequence>
<feature type="compositionally biased region" description="Pro residues" evidence="6">
    <location>
        <begin position="151"/>
        <end position="171"/>
    </location>
</feature>
<dbReference type="PANTHER" id="PTHR33021">
    <property type="entry name" value="BLUE COPPER PROTEIN"/>
    <property type="match status" value="1"/>
</dbReference>
<comment type="caution">
    <text evidence="10">The sequence shown here is derived from an EMBL/GenBank/DDBJ whole genome shotgun (WGS) entry which is preliminary data.</text>
</comment>
<dbReference type="SUPFAM" id="SSF49503">
    <property type="entry name" value="Cupredoxins"/>
    <property type="match status" value="2"/>
</dbReference>
<evidence type="ECO:0000256" key="8">
    <source>
        <dbReference type="SAM" id="SignalP"/>
    </source>
</evidence>
<evidence type="ECO:0000256" key="7">
    <source>
        <dbReference type="SAM" id="Phobius"/>
    </source>
</evidence>
<gene>
    <name evidence="10" type="ORF">K2173_020645</name>
</gene>
<proteinExistence type="predicted"/>
<name>A0AAV8TNA2_9ROSI</name>